<dbReference type="InterPro" id="IPR007372">
    <property type="entry name" value="Lipid/polyisoprenoid-bd_YceI"/>
</dbReference>
<organism evidence="3 4">
    <name type="scientific">Neptunicella marina</name>
    <dbReference type="NCBI Taxonomy" id="2125989"/>
    <lineage>
        <taxon>Bacteria</taxon>
        <taxon>Pseudomonadati</taxon>
        <taxon>Pseudomonadota</taxon>
        <taxon>Gammaproteobacteria</taxon>
        <taxon>Alteromonadales</taxon>
        <taxon>Alteromonadaceae</taxon>
        <taxon>Neptunicella</taxon>
    </lineage>
</organism>
<dbReference type="RefSeq" id="WP_186505166.1">
    <property type="nucleotide sequence ID" value="NZ_JACNEP010000001.1"/>
</dbReference>
<protein>
    <submittedName>
        <fullName evidence="3">YceI family protein</fullName>
    </submittedName>
</protein>
<dbReference type="SUPFAM" id="SSF101874">
    <property type="entry name" value="YceI-like"/>
    <property type="match status" value="1"/>
</dbReference>
<sequence>MKKLLLASALLAASQVATAADYKIDTDGAHAFIQFKVSHLGYSYVMGRFNKFDGQFSWDADKPEASKITVNIDTTSVDSNHAKRDKHISSPDFLNVDKFATAKFVSTKVEEVGDGELTVTGNLTLLGVTKEIQIDVSKIGEGDDPWGGYRAGFEGTTSIQMGDFGTKMDFGTVDFNLVLEGIRQ</sequence>
<proteinExistence type="predicted"/>
<feature type="chain" id="PRO_5035218121" evidence="1">
    <location>
        <begin position="20"/>
        <end position="184"/>
    </location>
</feature>
<reference evidence="3" key="2">
    <citation type="submission" date="2020-08" db="EMBL/GenBank/DDBJ databases">
        <authorList>
            <person name="Lai Q."/>
        </authorList>
    </citation>
    <scope>NUCLEOTIDE SEQUENCE</scope>
    <source>
        <strain evidence="3">S27-2</strain>
    </source>
</reference>
<evidence type="ECO:0000259" key="2">
    <source>
        <dbReference type="SMART" id="SM00867"/>
    </source>
</evidence>
<dbReference type="EMBL" id="JACNEP010000001">
    <property type="protein sequence ID" value="MBC3764707.1"/>
    <property type="molecule type" value="Genomic_DNA"/>
</dbReference>
<feature type="domain" description="Lipid/polyisoprenoid-binding YceI-like" evidence="2">
    <location>
        <begin position="21"/>
        <end position="182"/>
    </location>
</feature>
<feature type="signal peptide" evidence="1">
    <location>
        <begin position="1"/>
        <end position="19"/>
    </location>
</feature>
<keyword evidence="1" id="KW-0732">Signal</keyword>
<evidence type="ECO:0000313" key="4">
    <source>
        <dbReference type="Proteomes" id="UP000601768"/>
    </source>
</evidence>
<keyword evidence="4" id="KW-1185">Reference proteome</keyword>
<comment type="caution">
    <text evidence="3">The sequence shown here is derived from an EMBL/GenBank/DDBJ whole genome shotgun (WGS) entry which is preliminary data.</text>
</comment>
<evidence type="ECO:0000313" key="3">
    <source>
        <dbReference type="EMBL" id="MBC3764707.1"/>
    </source>
</evidence>
<evidence type="ECO:0000256" key="1">
    <source>
        <dbReference type="SAM" id="SignalP"/>
    </source>
</evidence>
<reference evidence="3" key="1">
    <citation type="journal article" date="2018" name="Int. J. Syst. Evol. Microbiol.">
        <title>Neptunicella marina gen. nov., sp. nov., isolated from surface seawater.</title>
        <authorList>
            <person name="Liu X."/>
            <person name="Lai Q."/>
            <person name="Du Y."/>
            <person name="Zhang X."/>
            <person name="Liu Z."/>
            <person name="Sun F."/>
            <person name="Shao Z."/>
        </authorList>
    </citation>
    <scope>NUCLEOTIDE SEQUENCE</scope>
    <source>
        <strain evidence="3">S27-2</strain>
    </source>
</reference>
<dbReference type="NCBIfam" id="NF002994">
    <property type="entry name" value="PRK03757.1"/>
    <property type="match status" value="1"/>
</dbReference>
<dbReference type="Pfam" id="PF04264">
    <property type="entry name" value="YceI"/>
    <property type="match status" value="1"/>
</dbReference>
<name>A0A8J6M068_9ALTE</name>
<dbReference type="PANTHER" id="PTHR34406:SF1">
    <property type="entry name" value="PROTEIN YCEI"/>
    <property type="match status" value="1"/>
</dbReference>
<dbReference type="Proteomes" id="UP000601768">
    <property type="component" value="Unassembled WGS sequence"/>
</dbReference>
<dbReference type="PANTHER" id="PTHR34406">
    <property type="entry name" value="PROTEIN YCEI"/>
    <property type="match status" value="1"/>
</dbReference>
<dbReference type="InterPro" id="IPR036761">
    <property type="entry name" value="TTHA0802/YceI-like_sf"/>
</dbReference>
<dbReference type="AlphaFoldDB" id="A0A8J6M068"/>
<dbReference type="Gene3D" id="2.40.128.110">
    <property type="entry name" value="Lipid/polyisoprenoid-binding, YceI-like"/>
    <property type="match status" value="1"/>
</dbReference>
<accession>A0A8J6M068</accession>
<gene>
    <name evidence="3" type="ORF">H8B19_02370</name>
</gene>
<dbReference type="SMART" id="SM00867">
    <property type="entry name" value="YceI"/>
    <property type="match status" value="1"/>
</dbReference>